<feature type="domain" description="DUF4422" evidence="4">
    <location>
        <begin position="12"/>
        <end position="243"/>
    </location>
</feature>
<dbReference type="GO" id="GO:0016757">
    <property type="term" value="F:glycosyltransferase activity"/>
    <property type="evidence" value="ECO:0007669"/>
    <property type="project" value="UniProtKB-KW"/>
</dbReference>
<protein>
    <submittedName>
        <fullName evidence="5">Lipopolysaccharide biosynthesis protein, LPS:glycosyltransferase</fullName>
    </submittedName>
</protein>
<proteinExistence type="predicted"/>
<dbReference type="OrthoDB" id="5672604at2"/>
<reference evidence="6" key="1">
    <citation type="submission" date="2017-06" db="EMBL/GenBank/DDBJ databases">
        <authorList>
            <person name="Varghese N."/>
            <person name="Submissions S."/>
        </authorList>
    </citation>
    <scope>NUCLEOTIDE SEQUENCE [LARGE SCALE GENOMIC DNA]</scope>
    <source>
        <strain evidence="6">DSM 137</strain>
    </source>
</reference>
<dbReference type="GO" id="GO:0046872">
    <property type="term" value="F:metal ion binding"/>
    <property type="evidence" value="ECO:0007669"/>
    <property type="project" value="UniProtKB-KW"/>
</dbReference>
<dbReference type="Proteomes" id="UP000198418">
    <property type="component" value="Unassembled WGS sequence"/>
</dbReference>
<dbReference type="InterPro" id="IPR002495">
    <property type="entry name" value="Glyco_trans_8"/>
</dbReference>
<evidence type="ECO:0000313" key="6">
    <source>
        <dbReference type="Proteomes" id="UP000198418"/>
    </source>
</evidence>
<dbReference type="Pfam" id="PF14393">
    <property type="entry name" value="DUF4422"/>
    <property type="match status" value="1"/>
</dbReference>
<evidence type="ECO:0000313" key="5">
    <source>
        <dbReference type="EMBL" id="SNB59808.1"/>
    </source>
</evidence>
<name>A0A212QKN9_RHOAC</name>
<dbReference type="InterPro" id="IPR050748">
    <property type="entry name" value="Glycosyltrans_8_dom-fam"/>
</dbReference>
<dbReference type="AlphaFoldDB" id="A0A212QKN9"/>
<dbReference type="Pfam" id="PF01501">
    <property type="entry name" value="Glyco_transf_8"/>
    <property type="match status" value="1"/>
</dbReference>
<dbReference type="EMBL" id="FYDG01000001">
    <property type="protein sequence ID" value="SNB59808.1"/>
    <property type="molecule type" value="Genomic_DNA"/>
</dbReference>
<evidence type="ECO:0000256" key="2">
    <source>
        <dbReference type="ARBA" id="ARBA00022679"/>
    </source>
</evidence>
<evidence type="ECO:0000256" key="1">
    <source>
        <dbReference type="ARBA" id="ARBA00022676"/>
    </source>
</evidence>
<dbReference type="PANTHER" id="PTHR13778:SF47">
    <property type="entry name" value="LIPOPOLYSACCHARIDE 1,3-GALACTOSYLTRANSFERASE"/>
    <property type="match status" value="1"/>
</dbReference>
<dbReference type="RefSeq" id="WP_088519122.1">
    <property type="nucleotide sequence ID" value="NZ_FYDG01000001.1"/>
</dbReference>
<evidence type="ECO:0000256" key="3">
    <source>
        <dbReference type="ARBA" id="ARBA00022723"/>
    </source>
</evidence>
<dbReference type="InterPro" id="IPR025536">
    <property type="entry name" value="DUF4422"/>
</dbReference>
<keyword evidence="2 5" id="KW-0808">Transferase</keyword>
<keyword evidence="1" id="KW-0328">Glycosyltransferase</keyword>
<dbReference type="Gene3D" id="3.90.550.10">
    <property type="entry name" value="Spore Coat Polysaccharide Biosynthesis Protein SpsA, Chain A"/>
    <property type="match status" value="1"/>
</dbReference>
<sequence>MTQDSNRKFAFFVCHHKPGPLFRDEIFTPIQVGAALAKAPLPQCVRDDEGENISSKNPSYCELTALYWMWKNVDAEYYGLFQYRRFLNFKRIGAPSNTFNDFSREKVEQLGWTRPKIEAVFQQYDIVTSPRWNVHPVGLGHLVMSNYDFYAKEHNIRDLDAVIEVVKNKYPDIFPFLLRYLYSERCTFANLMAMRSDYFKSYAEWLFDVLFEAEKAIDISGYDSYQKRVFGFLSERLCGAYIDYLKATRGARVAEAGVVFGVFAKPVTDGAQALRNIEAQTAPARDYLVPERVHVTFAIDDTYAPHCGAAIASLLGNIHERQQLTIHILHDETLSPRSRGLLASLLRRPETQIDFIEIPAKDFDFFPNNRAHISRATYYRLVLHKVLPAEVKKTIYIDADVILADNICRIWVDLEDNFAAACADEGGVLQTRRLGLPLSHTYFNAGVCVFNLEKLRGCDADLLYLESYAYNRKLISLQDQDILNIAFCDKTKLLPLRWNANARLYRWNDLEYKYSETEAQDAALHPGLIHYTDSSKPWNPRCEHPLVSLYWRWRNETPWRRGALARLAFNLTAWRWRNRDFARQFERRMRPRVKAIGRLFTSQA</sequence>
<keyword evidence="3" id="KW-0479">Metal-binding</keyword>
<keyword evidence="6" id="KW-1185">Reference proteome</keyword>
<organism evidence="5 6">
    <name type="scientific">Rhodoblastus acidophilus</name>
    <name type="common">Rhodopseudomonas acidophila</name>
    <dbReference type="NCBI Taxonomy" id="1074"/>
    <lineage>
        <taxon>Bacteria</taxon>
        <taxon>Pseudomonadati</taxon>
        <taxon>Pseudomonadota</taxon>
        <taxon>Alphaproteobacteria</taxon>
        <taxon>Hyphomicrobiales</taxon>
        <taxon>Rhodoblastaceae</taxon>
        <taxon>Rhodoblastus</taxon>
    </lineage>
</organism>
<dbReference type="CDD" id="cd04194">
    <property type="entry name" value="GT8_A4GalT_like"/>
    <property type="match status" value="1"/>
</dbReference>
<dbReference type="SUPFAM" id="SSF53448">
    <property type="entry name" value="Nucleotide-diphospho-sugar transferases"/>
    <property type="match status" value="1"/>
</dbReference>
<evidence type="ECO:0000259" key="4">
    <source>
        <dbReference type="Pfam" id="PF14393"/>
    </source>
</evidence>
<accession>A0A212QKN9</accession>
<gene>
    <name evidence="5" type="ORF">SAMN06265338_101677</name>
</gene>
<dbReference type="PANTHER" id="PTHR13778">
    <property type="entry name" value="GLYCOSYLTRANSFERASE 8 DOMAIN-CONTAINING PROTEIN"/>
    <property type="match status" value="1"/>
</dbReference>
<dbReference type="InterPro" id="IPR029044">
    <property type="entry name" value="Nucleotide-diphossugar_trans"/>
</dbReference>